<dbReference type="GO" id="GO:0008855">
    <property type="term" value="F:exodeoxyribonuclease VII activity"/>
    <property type="evidence" value="ECO:0007669"/>
    <property type="project" value="UniProtKB-UniRule"/>
</dbReference>
<dbReference type="EC" id="3.1.11.6" evidence="5"/>
<comment type="similarity">
    <text evidence="5 6">Belongs to the XseA family.</text>
</comment>
<dbReference type="InterPro" id="IPR003753">
    <property type="entry name" value="Exonuc_VII_L"/>
</dbReference>
<evidence type="ECO:0000313" key="9">
    <source>
        <dbReference type="EMBL" id="KMY50750.1"/>
    </source>
</evidence>
<dbReference type="EMBL" id="LFZW01000001">
    <property type="protein sequence ID" value="KMY50750.1"/>
    <property type="molecule type" value="Genomic_DNA"/>
</dbReference>
<dbReference type="GO" id="GO:0005737">
    <property type="term" value="C:cytoplasm"/>
    <property type="evidence" value="ECO:0007669"/>
    <property type="project" value="UniProtKB-SubCell"/>
</dbReference>
<feature type="domain" description="Exonuclease VII large subunit C-terminal" evidence="7">
    <location>
        <begin position="125"/>
        <end position="439"/>
    </location>
</feature>
<evidence type="ECO:0000256" key="3">
    <source>
        <dbReference type="ARBA" id="ARBA00022801"/>
    </source>
</evidence>
<comment type="catalytic activity">
    <reaction evidence="5 6">
        <text>Exonucleolytic cleavage in either 5'- to 3'- or 3'- to 5'-direction to yield nucleoside 5'-phosphates.</text>
        <dbReference type="EC" id="3.1.11.6"/>
    </reaction>
</comment>
<comment type="subunit">
    <text evidence="5">Heterooligomer composed of large and small subunits.</text>
</comment>
<dbReference type="HAMAP" id="MF_00378">
    <property type="entry name" value="Exonuc_7_L"/>
    <property type="match status" value="1"/>
</dbReference>
<organism evidence="9 10">
    <name type="scientific">Peribacillus loiseleuriae</name>
    <dbReference type="NCBI Taxonomy" id="1679170"/>
    <lineage>
        <taxon>Bacteria</taxon>
        <taxon>Bacillati</taxon>
        <taxon>Bacillota</taxon>
        <taxon>Bacilli</taxon>
        <taxon>Bacillales</taxon>
        <taxon>Bacillaceae</taxon>
        <taxon>Peribacillus</taxon>
    </lineage>
</organism>
<gene>
    <name evidence="5" type="primary">xseA</name>
    <name evidence="9" type="ORF">AC625_15510</name>
</gene>
<evidence type="ECO:0000256" key="5">
    <source>
        <dbReference type="HAMAP-Rule" id="MF_00378"/>
    </source>
</evidence>
<comment type="function">
    <text evidence="5">Bidirectionally degrades single-stranded DNA into large acid-insoluble oligonucleotides, which are then degraded further into small acid-soluble oligonucleotides.</text>
</comment>
<dbReference type="CDD" id="cd04489">
    <property type="entry name" value="ExoVII_LU_OBF"/>
    <property type="match status" value="1"/>
</dbReference>
<feature type="domain" description="OB-fold nucleic acid binding" evidence="8">
    <location>
        <begin position="7"/>
        <end position="101"/>
    </location>
</feature>
<evidence type="ECO:0000313" key="10">
    <source>
        <dbReference type="Proteomes" id="UP000037146"/>
    </source>
</evidence>
<protein>
    <recommendedName>
        <fullName evidence="5">Exodeoxyribonuclease 7 large subunit</fullName>
        <ecNumber evidence="5">3.1.11.6</ecNumber>
    </recommendedName>
    <alternativeName>
        <fullName evidence="5">Exodeoxyribonuclease VII large subunit</fullName>
        <shortName evidence="5">Exonuclease VII large subunit</shortName>
    </alternativeName>
</protein>
<name>A0A0K9GVT0_9BACI</name>
<dbReference type="Proteomes" id="UP000037146">
    <property type="component" value="Unassembled WGS sequence"/>
</dbReference>
<keyword evidence="1 5" id="KW-0963">Cytoplasm</keyword>
<proteinExistence type="inferred from homology"/>
<evidence type="ECO:0000256" key="4">
    <source>
        <dbReference type="ARBA" id="ARBA00022839"/>
    </source>
</evidence>
<comment type="caution">
    <text evidence="9">The sequence shown here is derived from an EMBL/GenBank/DDBJ whole genome shotgun (WGS) entry which is preliminary data.</text>
</comment>
<dbReference type="GO" id="GO:0009318">
    <property type="term" value="C:exodeoxyribonuclease VII complex"/>
    <property type="evidence" value="ECO:0007669"/>
    <property type="project" value="UniProtKB-UniRule"/>
</dbReference>
<dbReference type="Pfam" id="PF02601">
    <property type="entry name" value="Exonuc_VII_L"/>
    <property type="match status" value="1"/>
</dbReference>
<dbReference type="NCBIfam" id="TIGR00237">
    <property type="entry name" value="xseA"/>
    <property type="match status" value="1"/>
</dbReference>
<dbReference type="InterPro" id="IPR020579">
    <property type="entry name" value="Exonuc_VII_lsu_C"/>
</dbReference>
<keyword evidence="10" id="KW-1185">Reference proteome</keyword>
<evidence type="ECO:0000256" key="6">
    <source>
        <dbReference type="RuleBase" id="RU004355"/>
    </source>
</evidence>
<dbReference type="GO" id="GO:0003676">
    <property type="term" value="F:nucleic acid binding"/>
    <property type="evidence" value="ECO:0007669"/>
    <property type="project" value="InterPro"/>
</dbReference>
<accession>A0A0K9GVT0</accession>
<dbReference type="PATRIC" id="fig|1679170.3.peg.3534"/>
<sequence>MEEQRYLSVSALTKYIKRKFDADPHLQNVYIKGEISNFKQHSSGHMYFTIKDEKARILAVMFSAHNKSLKFVPENGMKILVRGDISVFEQSGQYQLYVKSMSPDGVGDLYLAYEQLKKKLEAAGLFSAQHKQTLPKYPHAVGVITSPTGAALRDILTTIKRRYPIAKIIIYPALVQGTNAPKSVAKAISEANSRKEVEVLIVGRGGGSIEELWAFNEEIVAESIYDSDIPIISAVGHETDFTIADFVADLRAPTPTGAAEMAVPHLQEIYERLWNQKNRLTRTIHEQVNVEQTKLSRLAKSYAFRYPKKMYEQKVEQLDRATERLKRESTKYFQKKNEMLENKWVQLKKQHPNQQLAIARNRLTNSEKMLNRLMQTSLKGHTQRFVSVTATLSALSPLKIMERGYGLIFTEEEILVKSRSQVTVGDHIDVNITDGILHCKIEKIEERQGNE</sequence>
<evidence type="ECO:0000256" key="2">
    <source>
        <dbReference type="ARBA" id="ARBA00022722"/>
    </source>
</evidence>
<dbReference type="AlphaFoldDB" id="A0A0K9GVT0"/>
<reference evidence="10" key="1">
    <citation type="submission" date="2015-07" db="EMBL/GenBank/DDBJ databases">
        <title>Genome sequencing project for genomic taxonomy and phylogenomics of Bacillus-like bacteria.</title>
        <authorList>
            <person name="Liu B."/>
            <person name="Wang J."/>
            <person name="Zhu Y."/>
            <person name="Liu G."/>
            <person name="Chen Q."/>
            <person name="Chen Z."/>
            <person name="Lan J."/>
            <person name="Che J."/>
            <person name="Ge C."/>
            <person name="Shi H."/>
            <person name="Pan Z."/>
            <person name="Liu X."/>
        </authorList>
    </citation>
    <scope>NUCLEOTIDE SEQUENCE [LARGE SCALE GENOMIC DNA]</scope>
    <source>
        <strain evidence="10">FJAT-27997</strain>
    </source>
</reference>
<dbReference type="GO" id="GO:0006308">
    <property type="term" value="P:DNA catabolic process"/>
    <property type="evidence" value="ECO:0007669"/>
    <property type="project" value="UniProtKB-UniRule"/>
</dbReference>
<dbReference type="OrthoDB" id="9802795at2"/>
<dbReference type="PANTHER" id="PTHR30008:SF0">
    <property type="entry name" value="EXODEOXYRIBONUCLEASE 7 LARGE SUBUNIT"/>
    <property type="match status" value="1"/>
</dbReference>
<dbReference type="Pfam" id="PF13742">
    <property type="entry name" value="tRNA_anti_2"/>
    <property type="match status" value="1"/>
</dbReference>
<keyword evidence="2 5" id="KW-0540">Nuclease</keyword>
<evidence type="ECO:0000259" key="7">
    <source>
        <dbReference type="Pfam" id="PF02601"/>
    </source>
</evidence>
<dbReference type="InterPro" id="IPR025824">
    <property type="entry name" value="OB-fold_nuc-bd_dom"/>
</dbReference>
<dbReference type="PANTHER" id="PTHR30008">
    <property type="entry name" value="EXODEOXYRIBONUCLEASE 7 LARGE SUBUNIT"/>
    <property type="match status" value="1"/>
</dbReference>
<evidence type="ECO:0000256" key="1">
    <source>
        <dbReference type="ARBA" id="ARBA00022490"/>
    </source>
</evidence>
<dbReference type="RefSeq" id="WP_049682102.1">
    <property type="nucleotide sequence ID" value="NZ_LFZW01000001.1"/>
</dbReference>
<comment type="subcellular location">
    <subcellularLocation>
        <location evidence="5 6">Cytoplasm</location>
    </subcellularLocation>
</comment>
<dbReference type="STRING" id="1679170.AC625_15510"/>
<keyword evidence="3 5" id="KW-0378">Hydrolase</keyword>
<evidence type="ECO:0000259" key="8">
    <source>
        <dbReference type="Pfam" id="PF13742"/>
    </source>
</evidence>
<keyword evidence="4 5" id="KW-0269">Exonuclease</keyword>